<dbReference type="InterPro" id="IPR010982">
    <property type="entry name" value="Lambda_DNA-bd_dom_sf"/>
</dbReference>
<dbReference type="InterPro" id="IPR001387">
    <property type="entry name" value="Cro/C1-type_HTH"/>
</dbReference>
<dbReference type="EMBL" id="JBBMFC010000043">
    <property type="protein sequence ID" value="MEQ2580074.1"/>
    <property type="molecule type" value="Genomic_DNA"/>
</dbReference>
<dbReference type="RefSeq" id="WP_147601722.1">
    <property type="nucleotide sequence ID" value="NZ_JBBMFC010000043.1"/>
</dbReference>
<name>A0ABV1I4F5_9FIRM</name>
<dbReference type="Proteomes" id="UP001470288">
    <property type="component" value="Unassembled WGS sequence"/>
</dbReference>
<organism evidence="2 3">
    <name type="scientific">Hominiventricola aquisgranensis</name>
    <dbReference type="NCBI Taxonomy" id="3133164"/>
    <lineage>
        <taxon>Bacteria</taxon>
        <taxon>Bacillati</taxon>
        <taxon>Bacillota</taxon>
        <taxon>Clostridia</taxon>
        <taxon>Lachnospirales</taxon>
        <taxon>Lachnospiraceae</taxon>
        <taxon>Hominiventricola</taxon>
    </lineage>
</organism>
<dbReference type="CDD" id="cd00093">
    <property type="entry name" value="HTH_XRE"/>
    <property type="match status" value="1"/>
</dbReference>
<dbReference type="Gene3D" id="1.10.260.40">
    <property type="entry name" value="lambda repressor-like DNA-binding domains"/>
    <property type="match status" value="1"/>
</dbReference>
<evidence type="ECO:0000313" key="2">
    <source>
        <dbReference type="EMBL" id="MEQ2580074.1"/>
    </source>
</evidence>
<feature type="region of interest" description="Disordered" evidence="1">
    <location>
        <begin position="117"/>
        <end position="143"/>
    </location>
</feature>
<comment type="caution">
    <text evidence="2">The sequence shown here is derived from an EMBL/GenBank/DDBJ whole genome shotgun (WGS) entry which is preliminary data.</text>
</comment>
<keyword evidence="3" id="KW-1185">Reference proteome</keyword>
<sequence length="225" mass="25707">MELSFGEQIKILLKRKNMTIKELADLYVEKTGMPMSRQNLTQRLRRDNFPEQDMRILAALLGYQVSIQLEPTDGKVPELFPAALAAQEQAQATPSAEALEEAVSDINENTLDHALETSTETSTESVHDDSASTSPAEAAVTSDAHPTFQIPDAFRRTRPVGEINPLTGEEYLTNTVRKHPTIEEYVQVYDRTTHEWSDVREDYFWEFQEKKKQMMGKEYRSPIRI</sequence>
<reference evidence="2 3" key="1">
    <citation type="submission" date="2024-03" db="EMBL/GenBank/DDBJ databases">
        <title>Human intestinal bacterial collection.</title>
        <authorList>
            <person name="Pauvert C."/>
            <person name="Hitch T.C.A."/>
            <person name="Clavel T."/>
        </authorList>
    </citation>
    <scope>NUCLEOTIDE SEQUENCE [LARGE SCALE GENOMIC DNA]</scope>
    <source>
        <strain evidence="2 3">CLA-AA-H78B</strain>
    </source>
</reference>
<accession>A0ABV1I4F5</accession>
<proteinExistence type="predicted"/>
<evidence type="ECO:0000313" key="3">
    <source>
        <dbReference type="Proteomes" id="UP001470288"/>
    </source>
</evidence>
<gene>
    <name evidence="2" type="ORF">WMO62_14780</name>
</gene>
<protein>
    <submittedName>
        <fullName evidence="2">Helix-turn-helix transcriptional regulator</fullName>
    </submittedName>
</protein>
<evidence type="ECO:0000256" key="1">
    <source>
        <dbReference type="SAM" id="MobiDB-lite"/>
    </source>
</evidence>